<dbReference type="EMBL" id="QOCI01000001">
    <property type="protein sequence ID" value="RRR20255.1"/>
    <property type="molecule type" value="Genomic_DNA"/>
</dbReference>
<dbReference type="Proteomes" id="UP000274327">
    <property type="component" value="Unassembled WGS sequence"/>
</dbReference>
<dbReference type="RefSeq" id="WP_010551258.1">
    <property type="nucleotide sequence ID" value="NZ_JBITWK010000001.1"/>
</dbReference>
<sequence>MSVEESFLRCTACEQDAEHEVVYAGRFVSQIRCTGCGAVTRLDVSEDYLPDLRQRISSKPRRLMRRLRRDPGELASSLPERTLSKPLRMAQEFRTVWRSRQDG</sequence>
<reference evidence="1 2" key="1">
    <citation type="submission" date="2018-07" db="EMBL/GenBank/DDBJ databases">
        <title>Brachybacteriurn paraconglorneratum KCTC 9916.</title>
        <authorList>
            <person name="Li Y."/>
        </authorList>
    </citation>
    <scope>NUCLEOTIDE SEQUENCE [LARGE SCALE GENOMIC DNA]</scope>
    <source>
        <strain evidence="1 2">KCTC 9916</strain>
    </source>
</reference>
<proteinExistence type="predicted"/>
<accession>A0A3R8S0T8</accession>
<keyword evidence="2" id="KW-1185">Reference proteome</keyword>
<dbReference type="AlphaFoldDB" id="A0A3R8S0T8"/>
<evidence type="ECO:0000313" key="1">
    <source>
        <dbReference type="EMBL" id="RRR20255.1"/>
    </source>
</evidence>
<evidence type="ECO:0000313" key="2">
    <source>
        <dbReference type="Proteomes" id="UP000274327"/>
    </source>
</evidence>
<comment type="caution">
    <text evidence="1">The sequence shown here is derived from an EMBL/GenBank/DDBJ whole genome shotgun (WGS) entry which is preliminary data.</text>
</comment>
<name>A0A3R8S0T8_9MICO</name>
<organism evidence="1 2">
    <name type="scientific">Brachybacterium paraconglomeratum</name>
    <dbReference type="NCBI Taxonomy" id="173362"/>
    <lineage>
        <taxon>Bacteria</taxon>
        <taxon>Bacillati</taxon>
        <taxon>Actinomycetota</taxon>
        <taxon>Actinomycetes</taxon>
        <taxon>Micrococcales</taxon>
        <taxon>Dermabacteraceae</taxon>
        <taxon>Brachybacterium</taxon>
    </lineage>
</organism>
<gene>
    <name evidence="1" type="ORF">DS079_02310</name>
</gene>
<protein>
    <recommendedName>
        <fullName evidence="3">Bh protein</fullName>
    </recommendedName>
</protein>
<evidence type="ECO:0008006" key="3">
    <source>
        <dbReference type="Google" id="ProtNLM"/>
    </source>
</evidence>
<dbReference type="GeneID" id="78119861"/>